<dbReference type="HOGENOM" id="CLU_011226_5_2_5"/>
<feature type="domain" description="GST N-terminal" evidence="1">
    <location>
        <begin position="1"/>
        <end position="80"/>
    </location>
</feature>
<dbReference type="GO" id="GO:0016740">
    <property type="term" value="F:transferase activity"/>
    <property type="evidence" value="ECO:0007669"/>
    <property type="project" value="UniProtKB-KW"/>
</dbReference>
<dbReference type="PANTHER" id="PTHR43968">
    <property type="match status" value="1"/>
</dbReference>
<dbReference type="SFLD" id="SFLDG00358">
    <property type="entry name" value="Main_(cytGST)"/>
    <property type="match status" value="1"/>
</dbReference>
<feature type="domain" description="GST C-terminal" evidence="2">
    <location>
        <begin position="85"/>
        <end position="223"/>
    </location>
</feature>
<dbReference type="Pfam" id="PF13410">
    <property type="entry name" value="GST_C_2"/>
    <property type="match status" value="1"/>
</dbReference>
<dbReference type="KEGG" id="bsb:Bresu_1032"/>
<dbReference type="OrthoDB" id="9811242at2"/>
<dbReference type="BioCyc" id="BSUB633149:G1GM8-1031-MONOMER"/>
<dbReference type="InterPro" id="IPR036282">
    <property type="entry name" value="Glutathione-S-Trfase_C_sf"/>
</dbReference>
<dbReference type="Proteomes" id="UP000002696">
    <property type="component" value="Chromosome"/>
</dbReference>
<proteinExistence type="predicted"/>
<name>D9QNE3_BRESC</name>
<accession>D9QNE3</accession>
<dbReference type="SUPFAM" id="SSF52833">
    <property type="entry name" value="Thioredoxin-like"/>
    <property type="match status" value="1"/>
</dbReference>
<dbReference type="InterPro" id="IPR036249">
    <property type="entry name" value="Thioredoxin-like_sf"/>
</dbReference>
<dbReference type="Gene3D" id="3.40.30.10">
    <property type="entry name" value="Glutaredoxin"/>
    <property type="match status" value="1"/>
</dbReference>
<dbReference type="InterPro" id="IPR040079">
    <property type="entry name" value="Glutathione_S-Trfase"/>
</dbReference>
<dbReference type="SFLD" id="SFLDS00019">
    <property type="entry name" value="Glutathione_Transferase_(cytos"/>
    <property type="match status" value="1"/>
</dbReference>
<dbReference type="CDD" id="cd00570">
    <property type="entry name" value="GST_N_family"/>
    <property type="match status" value="1"/>
</dbReference>
<dbReference type="InterPro" id="IPR010987">
    <property type="entry name" value="Glutathione-S-Trfase_C-like"/>
</dbReference>
<dbReference type="SUPFAM" id="SSF47616">
    <property type="entry name" value="GST C-terminal domain-like"/>
    <property type="match status" value="1"/>
</dbReference>
<protein>
    <submittedName>
        <fullName evidence="3">Glutathione S-transferase domain protein</fullName>
    </submittedName>
</protein>
<dbReference type="PROSITE" id="PS50404">
    <property type="entry name" value="GST_NTER"/>
    <property type="match status" value="1"/>
</dbReference>
<dbReference type="Pfam" id="PF13417">
    <property type="entry name" value="GST_N_3"/>
    <property type="match status" value="1"/>
</dbReference>
<reference evidence="4" key="1">
    <citation type="journal article" date="2011" name="J. Bacteriol.">
        <title>Genome sequences of eight morphologically diverse alphaproteobacteria.</title>
        <authorList>
            <consortium name="US DOE Joint Genome Institute"/>
            <person name="Brown P.J."/>
            <person name="Kysela D.T."/>
            <person name="Buechlein A."/>
            <person name="Hemmerich C."/>
            <person name="Brun Y.V."/>
        </authorList>
    </citation>
    <scope>NUCLEOTIDE SEQUENCE [LARGE SCALE GENOMIC DNA]</scope>
    <source>
        <strain evidence="4">ATCC 15264 / DSM 4735 / LMG 14903 / NBRC 16000 / CB 81</strain>
    </source>
</reference>
<dbReference type="Gene3D" id="1.20.1050.10">
    <property type="match status" value="1"/>
</dbReference>
<dbReference type="RefSeq" id="WP_013268447.1">
    <property type="nucleotide sequence ID" value="NC_014375.1"/>
</dbReference>
<evidence type="ECO:0000313" key="4">
    <source>
        <dbReference type="Proteomes" id="UP000002696"/>
    </source>
</evidence>
<dbReference type="InterPro" id="IPR004045">
    <property type="entry name" value="Glutathione_S-Trfase_N"/>
</dbReference>
<dbReference type="AlphaFoldDB" id="D9QNE3"/>
<keyword evidence="3" id="KW-0808">Transferase</keyword>
<sequence length="223" mass="23687">MSVKTHGWAFSPYVRAVRIALNEKGVAHDHVPLALPDLATPQGRALSPFGRVPVLEHDGRRLFETVAILDYVDAAFDGPRLKSGDPYRDALSTAVVAAAGHYLYPTAVMGVFFNQAYILANGGRVDADRLAAAVEATVEPLKAIESVVETLIWLSGGPFMGGPGFGLADAALVPMIQNLSLAEAGRGLMAERPGLSAWFTEAVRRPSVTSTEVPIPNFGLPPD</sequence>
<evidence type="ECO:0000259" key="1">
    <source>
        <dbReference type="PROSITE" id="PS50404"/>
    </source>
</evidence>
<dbReference type="InterPro" id="IPR050983">
    <property type="entry name" value="GST_Omega/HSP26"/>
</dbReference>
<evidence type="ECO:0000313" key="3">
    <source>
        <dbReference type="EMBL" id="ADL00344.1"/>
    </source>
</evidence>
<dbReference type="PANTHER" id="PTHR43968:SF6">
    <property type="entry name" value="GLUTATHIONE S-TRANSFERASE OMEGA"/>
    <property type="match status" value="1"/>
</dbReference>
<dbReference type="GO" id="GO:0005737">
    <property type="term" value="C:cytoplasm"/>
    <property type="evidence" value="ECO:0007669"/>
    <property type="project" value="TreeGrafter"/>
</dbReference>
<gene>
    <name evidence="3" type="ordered locus">Bresu_1032</name>
</gene>
<dbReference type="PROSITE" id="PS50405">
    <property type="entry name" value="GST_CTER"/>
    <property type="match status" value="1"/>
</dbReference>
<dbReference type="EMBL" id="CP002102">
    <property type="protein sequence ID" value="ADL00344.1"/>
    <property type="molecule type" value="Genomic_DNA"/>
</dbReference>
<dbReference type="eggNOG" id="COG0625">
    <property type="taxonomic scope" value="Bacteria"/>
</dbReference>
<keyword evidence="4" id="KW-1185">Reference proteome</keyword>
<evidence type="ECO:0000259" key="2">
    <source>
        <dbReference type="PROSITE" id="PS50405"/>
    </source>
</evidence>
<dbReference type="InParanoid" id="D9QNE3"/>
<dbReference type="STRING" id="633149.Bresu_1032"/>
<organism evidence="3 4">
    <name type="scientific">Brevundimonas subvibrioides (strain ATCC 15264 / DSM 4735 / LMG 14903 / NBRC 16000 / CB 81)</name>
    <name type="common">Caulobacter subvibrioides</name>
    <dbReference type="NCBI Taxonomy" id="633149"/>
    <lineage>
        <taxon>Bacteria</taxon>
        <taxon>Pseudomonadati</taxon>
        <taxon>Pseudomonadota</taxon>
        <taxon>Alphaproteobacteria</taxon>
        <taxon>Caulobacterales</taxon>
        <taxon>Caulobacteraceae</taxon>
        <taxon>Brevundimonas</taxon>
    </lineage>
</organism>